<dbReference type="InterPro" id="IPR011583">
    <property type="entry name" value="Chitinase_II/V-like_cat"/>
</dbReference>
<keyword evidence="3" id="KW-0119">Carbohydrate metabolism</keyword>
<sequence>MKNKLLLFILFLTIISCNNDKKEKEPANTSTTTEIPKEYITSDFRKNGIYSNLNLTTEAQWDSVNQLKHHSKPVPRHRLRKEYKTFGWHLYSSGSAYKSYNFSLLWGISYFSYQVNPETGSYKSIHQWKTTALIDSAKVHQCKVFLSVSNFGSKNNSKFLSNPKAQETLIDSLTSLLKLRDADGINIDFEGVPKKNKQAFSNFLINLSTKLHTSNPKYSISLALYAVDRNRIFDIKTINPYIDIYTLMGYDYYGSFSDQAGPISPLNSSKQWGKNSVSRSIDYYLNEGVHPNNLIVGLPYYGGEWQTKTVSIPSKTDHFIKHYSYTRIKEILKYNRLEIAYDTISSSAYSVFKSKEDKPKQIWFEDSLSLSHKYDWIKSKKLSGIGIWALGYDHGNTELWELLANKFGEKKE</sequence>
<organism evidence="5 6">
    <name type="scientific">Aquimarina algiphila</name>
    <dbReference type="NCBI Taxonomy" id="2047982"/>
    <lineage>
        <taxon>Bacteria</taxon>
        <taxon>Pseudomonadati</taxon>
        <taxon>Bacteroidota</taxon>
        <taxon>Flavobacteriia</taxon>
        <taxon>Flavobacteriales</taxon>
        <taxon>Flavobacteriaceae</taxon>
        <taxon>Aquimarina</taxon>
    </lineage>
</organism>
<dbReference type="Pfam" id="PF00704">
    <property type="entry name" value="Glyco_hydro_18"/>
    <property type="match status" value="1"/>
</dbReference>
<dbReference type="GO" id="GO:0005576">
    <property type="term" value="C:extracellular region"/>
    <property type="evidence" value="ECO:0007669"/>
    <property type="project" value="TreeGrafter"/>
</dbReference>
<evidence type="ECO:0000313" key="6">
    <source>
        <dbReference type="Proteomes" id="UP000318833"/>
    </source>
</evidence>
<dbReference type="EMBL" id="VLNR01000030">
    <property type="protein sequence ID" value="TSE07736.1"/>
    <property type="molecule type" value="Genomic_DNA"/>
</dbReference>
<dbReference type="SUPFAM" id="SSF51445">
    <property type="entry name" value="(Trans)glycosidases"/>
    <property type="match status" value="1"/>
</dbReference>
<reference evidence="5 6" key="1">
    <citation type="submission" date="2019-07" db="EMBL/GenBank/DDBJ databases">
        <title>The draft genome sequence of Aquimarina algiphila M91.</title>
        <authorList>
            <person name="Meng X."/>
        </authorList>
    </citation>
    <scope>NUCLEOTIDE SEQUENCE [LARGE SCALE GENOMIC DNA]</scope>
    <source>
        <strain evidence="5 6">M91</strain>
    </source>
</reference>
<name>A0A554VIW4_9FLAO</name>
<dbReference type="PROSITE" id="PS51910">
    <property type="entry name" value="GH18_2"/>
    <property type="match status" value="1"/>
</dbReference>
<accession>A0A554VIW4</accession>
<dbReference type="InterPro" id="IPR017853">
    <property type="entry name" value="GH"/>
</dbReference>
<keyword evidence="6" id="KW-1185">Reference proteome</keyword>
<dbReference type="Gene3D" id="3.20.20.80">
    <property type="entry name" value="Glycosidases"/>
    <property type="match status" value="1"/>
</dbReference>
<proteinExistence type="predicted"/>
<dbReference type="GO" id="GO:0008061">
    <property type="term" value="F:chitin binding"/>
    <property type="evidence" value="ECO:0007669"/>
    <property type="project" value="InterPro"/>
</dbReference>
<protein>
    <recommendedName>
        <fullName evidence="2">chitinase</fullName>
        <ecNumber evidence="2">3.2.1.14</ecNumber>
    </recommendedName>
</protein>
<dbReference type="InterPro" id="IPR001223">
    <property type="entry name" value="Glyco_hydro18_cat"/>
</dbReference>
<evidence type="ECO:0000259" key="4">
    <source>
        <dbReference type="PROSITE" id="PS51910"/>
    </source>
</evidence>
<feature type="domain" description="GH18" evidence="4">
    <location>
        <begin position="83"/>
        <end position="410"/>
    </location>
</feature>
<evidence type="ECO:0000313" key="5">
    <source>
        <dbReference type="EMBL" id="TSE07736.1"/>
    </source>
</evidence>
<comment type="caution">
    <text evidence="5">The sequence shown here is derived from an EMBL/GenBank/DDBJ whole genome shotgun (WGS) entry which is preliminary data.</text>
</comment>
<dbReference type="EC" id="3.2.1.14" evidence="2"/>
<comment type="catalytic activity">
    <reaction evidence="1">
        <text>Random endo-hydrolysis of N-acetyl-beta-D-glucosaminide (1-&gt;4)-beta-linkages in chitin and chitodextrins.</text>
        <dbReference type="EC" id="3.2.1.14"/>
    </reaction>
</comment>
<dbReference type="GO" id="GO:0006032">
    <property type="term" value="P:chitin catabolic process"/>
    <property type="evidence" value="ECO:0007669"/>
    <property type="project" value="UniProtKB-KW"/>
</dbReference>
<evidence type="ECO:0000256" key="1">
    <source>
        <dbReference type="ARBA" id="ARBA00000822"/>
    </source>
</evidence>
<dbReference type="PANTHER" id="PTHR11177">
    <property type="entry name" value="CHITINASE"/>
    <property type="match status" value="1"/>
</dbReference>
<gene>
    <name evidence="5" type="ORF">FOF46_15010</name>
</gene>
<dbReference type="PANTHER" id="PTHR11177:SF317">
    <property type="entry name" value="CHITINASE 12-RELATED"/>
    <property type="match status" value="1"/>
</dbReference>
<dbReference type="GO" id="GO:0005975">
    <property type="term" value="P:carbohydrate metabolic process"/>
    <property type="evidence" value="ECO:0007669"/>
    <property type="project" value="InterPro"/>
</dbReference>
<dbReference type="SMART" id="SM00636">
    <property type="entry name" value="Glyco_18"/>
    <property type="match status" value="1"/>
</dbReference>
<keyword evidence="3" id="KW-0624">Polysaccharide degradation</keyword>
<dbReference type="OrthoDB" id="1185215at2"/>
<dbReference type="PROSITE" id="PS51257">
    <property type="entry name" value="PROKAR_LIPOPROTEIN"/>
    <property type="match status" value="1"/>
</dbReference>
<dbReference type="InterPro" id="IPR029070">
    <property type="entry name" value="Chitinase_insertion_sf"/>
</dbReference>
<dbReference type="InterPro" id="IPR050314">
    <property type="entry name" value="Glycosyl_Hydrlase_18"/>
</dbReference>
<evidence type="ECO:0000256" key="2">
    <source>
        <dbReference type="ARBA" id="ARBA00012729"/>
    </source>
</evidence>
<dbReference type="RefSeq" id="WP_143917020.1">
    <property type="nucleotide sequence ID" value="NZ_CANMIK010000035.1"/>
</dbReference>
<dbReference type="AlphaFoldDB" id="A0A554VIW4"/>
<dbReference type="GO" id="GO:0008843">
    <property type="term" value="F:endochitinase activity"/>
    <property type="evidence" value="ECO:0007669"/>
    <property type="project" value="UniProtKB-EC"/>
</dbReference>
<dbReference type="Proteomes" id="UP000318833">
    <property type="component" value="Unassembled WGS sequence"/>
</dbReference>
<dbReference type="Gene3D" id="3.10.50.10">
    <property type="match status" value="1"/>
</dbReference>
<keyword evidence="3" id="KW-0146">Chitin degradation</keyword>
<evidence type="ECO:0000256" key="3">
    <source>
        <dbReference type="ARBA" id="ARBA00023024"/>
    </source>
</evidence>